<comment type="caution">
    <text evidence="3">The sequence shown here is derived from an EMBL/GenBank/DDBJ whole genome shotgun (WGS) entry which is preliminary data.</text>
</comment>
<evidence type="ECO:0000256" key="2">
    <source>
        <dbReference type="SAM" id="Phobius"/>
    </source>
</evidence>
<evidence type="ECO:0008006" key="5">
    <source>
        <dbReference type="Google" id="ProtNLM"/>
    </source>
</evidence>
<keyword evidence="2" id="KW-0472">Membrane</keyword>
<keyword evidence="2" id="KW-0812">Transmembrane</keyword>
<sequence length="187" mass="20226">MQPITIKLATRRRVISAVYALSCRAVAAVLITTDVFNPFGVPDVFNPYGVLVHGFGFAAGALGLLVLWGMCGSTMVGPKGITQRWPGVGYTIPWAKVDRVVVVRRGKVQRRRQVRVTVKGGRKIYLATPIDGVSKQVNPDFDQQAAAIKAWWESVRPEADPNSPAVTQPIKPLETPSEATSQSCGIA</sequence>
<evidence type="ECO:0000256" key="1">
    <source>
        <dbReference type="SAM" id="MobiDB-lite"/>
    </source>
</evidence>
<evidence type="ECO:0000313" key="3">
    <source>
        <dbReference type="EMBL" id="MCP2307575.1"/>
    </source>
</evidence>
<organism evidence="3 4">
    <name type="scientific">Kitasatospora paracochleata</name>
    <dbReference type="NCBI Taxonomy" id="58354"/>
    <lineage>
        <taxon>Bacteria</taxon>
        <taxon>Bacillati</taxon>
        <taxon>Actinomycetota</taxon>
        <taxon>Actinomycetes</taxon>
        <taxon>Kitasatosporales</taxon>
        <taxon>Streptomycetaceae</taxon>
        <taxon>Kitasatospora</taxon>
    </lineage>
</organism>
<dbReference type="RefSeq" id="WP_253793622.1">
    <property type="nucleotide sequence ID" value="NZ_BAAAUB010000044.1"/>
</dbReference>
<feature type="region of interest" description="Disordered" evidence="1">
    <location>
        <begin position="157"/>
        <end position="187"/>
    </location>
</feature>
<feature type="transmembrane region" description="Helical" evidence="2">
    <location>
        <begin position="51"/>
        <end position="71"/>
    </location>
</feature>
<dbReference type="EMBL" id="JAMZDX010000001">
    <property type="protein sequence ID" value="MCP2307575.1"/>
    <property type="molecule type" value="Genomic_DNA"/>
</dbReference>
<reference evidence="3 4" key="1">
    <citation type="submission" date="2022-06" db="EMBL/GenBank/DDBJ databases">
        <title>Sequencing the genomes of 1000 actinobacteria strains.</title>
        <authorList>
            <person name="Klenk H.-P."/>
        </authorList>
    </citation>
    <scope>NUCLEOTIDE SEQUENCE [LARGE SCALE GENOMIC DNA]</scope>
    <source>
        <strain evidence="3 4">DSM 41656</strain>
    </source>
</reference>
<feature type="compositionally biased region" description="Polar residues" evidence="1">
    <location>
        <begin position="177"/>
        <end position="187"/>
    </location>
</feature>
<keyword evidence="2" id="KW-1133">Transmembrane helix</keyword>
<protein>
    <recommendedName>
        <fullName evidence="5">PH (Pleckstrin Homology) domain-containing protein</fullName>
    </recommendedName>
</protein>
<gene>
    <name evidence="3" type="ORF">FHR36_000667</name>
</gene>
<name>A0ABT1IR40_9ACTN</name>
<dbReference type="Proteomes" id="UP001206483">
    <property type="component" value="Unassembled WGS sequence"/>
</dbReference>
<keyword evidence="4" id="KW-1185">Reference proteome</keyword>
<accession>A0ABT1IR40</accession>
<proteinExistence type="predicted"/>
<evidence type="ECO:0000313" key="4">
    <source>
        <dbReference type="Proteomes" id="UP001206483"/>
    </source>
</evidence>